<dbReference type="GO" id="GO:0006396">
    <property type="term" value="P:RNA processing"/>
    <property type="evidence" value="ECO:0007669"/>
    <property type="project" value="InterPro"/>
</dbReference>
<dbReference type="GO" id="GO:0032259">
    <property type="term" value="P:methylation"/>
    <property type="evidence" value="ECO:0007669"/>
    <property type="project" value="UniProtKB-KW"/>
</dbReference>
<dbReference type="Pfam" id="PF00588">
    <property type="entry name" value="SpoU_methylase"/>
    <property type="match status" value="1"/>
</dbReference>
<sequence>MRMLRERDVWLVGTSDQATHTFHQVDARRPMAWVMGAEGEGMRRLTRETCDELVSIPMMGAVESLNVSVASAVCLYETLRQRSQT</sequence>
<keyword evidence="1" id="KW-0489">Methyltransferase</keyword>
<reference evidence="5" key="1">
    <citation type="submission" date="2022-11" db="UniProtKB">
        <authorList>
            <consortium name="WormBaseParasite"/>
        </authorList>
    </citation>
    <scope>IDENTIFICATION</scope>
</reference>
<evidence type="ECO:0000313" key="4">
    <source>
        <dbReference type="Proteomes" id="UP000887577"/>
    </source>
</evidence>
<dbReference type="WBParaSite" id="PSU_v2.g14343.t1">
    <property type="protein sequence ID" value="PSU_v2.g14343.t1"/>
    <property type="gene ID" value="PSU_v2.g14343"/>
</dbReference>
<proteinExistence type="predicted"/>
<dbReference type="InterPro" id="IPR029026">
    <property type="entry name" value="tRNA_m1G_MTases_N"/>
</dbReference>
<evidence type="ECO:0000313" key="5">
    <source>
        <dbReference type="WBParaSite" id="PSU_v2.g14343.t1"/>
    </source>
</evidence>
<accession>A0A914Y6F6</accession>
<dbReference type="Gene3D" id="3.40.1280.10">
    <property type="match status" value="1"/>
</dbReference>
<dbReference type="PANTHER" id="PTHR46429">
    <property type="entry name" value="23S RRNA (GUANOSINE-2'-O-)-METHYLTRANSFERASE RLMB"/>
    <property type="match status" value="1"/>
</dbReference>
<dbReference type="PANTHER" id="PTHR46429:SF1">
    <property type="entry name" value="23S RRNA (GUANOSINE-2'-O-)-METHYLTRANSFERASE RLMB"/>
    <property type="match status" value="1"/>
</dbReference>
<protein>
    <submittedName>
        <fullName evidence="5">tRNA/rRNA methyltransferase SpoU type domain-containing protein</fullName>
    </submittedName>
</protein>
<dbReference type="GO" id="GO:0005829">
    <property type="term" value="C:cytosol"/>
    <property type="evidence" value="ECO:0007669"/>
    <property type="project" value="TreeGrafter"/>
</dbReference>
<dbReference type="AlphaFoldDB" id="A0A914Y6F6"/>
<dbReference type="InterPro" id="IPR001537">
    <property type="entry name" value="SpoU_MeTrfase"/>
</dbReference>
<evidence type="ECO:0000256" key="2">
    <source>
        <dbReference type="ARBA" id="ARBA00022679"/>
    </source>
</evidence>
<dbReference type="GO" id="GO:0008173">
    <property type="term" value="F:RNA methyltransferase activity"/>
    <property type="evidence" value="ECO:0007669"/>
    <property type="project" value="InterPro"/>
</dbReference>
<dbReference type="GO" id="GO:0003723">
    <property type="term" value="F:RNA binding"/>
    <property type="evidence" value="ECO:0007669"/>
    <property type="project" value="InterPro"/>
</dbReference>
<keyword evidence="4" id="KW-1185">Reference proteome</keyword>
<feature type="domain" description="tRNA/rRNA methyltransferase SpoU type" evidence="3">
    <location>
        <begin position="2"/>
        <end position="76"/>
    </location>
</feature>
<dbReference type="Proteomes" id="UP000887577">
    <property type="component" value="Unplaced"/>
</dbReference>
<dbReference type="SUPFAM" id="SSF75217">
    <property type="entry name" value="alpha/beta knot"/>
    <property type="match status" value="1"/>
</dbReference>
<name>A0A914Y6F6_9BILA</name>
<dbReference type="InterPro" id="IPR004441">
    <property type="entry name" value="rRNA_MeTrfase_TrmH"/>
</dbReference>
<evidence type="ECO:0000256" key="1">
    <source>
        <dbReference type="ARBA" id="ARBA00022603"/>
    </source>
</evidence>
<keyword evidence="2" id="KW-0808">Transferase</keyword>
<dbReference type="InterPro" id="IPR029028">
    <property type="entry name" value="Alpha/beta_knot_MTases"/>
</dbReference>
<evidence type="ECO:0000259" key="3">
    <source>
        <dbReference type="Pfam" id="PF00588"/>
    </source>
</evidence>
<organism evidence="4 5">
    <name type="scientific">Panagrolaimus superbus</name>
    <dbReference type="NCBI Taxonomy" id="310955"/>
    <lineage>
        <taxon>Eukaryota</taxon>
        <taxon>Metazoa</taxon>
        <taxon>Ecdysozoa</taxon>
        <taxon>Nematoda</taxon>
        <taxon>Chromadorea</taxon>
        <taxon>Rhabditida</taxon>
        <taxon>Tylenchina</taxon>
        <taxon>Panagrolaimomorpha</taxon>
        <taxon>Panagrolaimoidea</taxon>
        <taxon>Panagrolaimidae</taxon>
        <taxon>Panagrolaimus</taxon>
    </lineage>
</organism>